<accession>A0A3M7RZC6</accession>
<organism evidence="2 3">
    <name type="scientific">Brachionus plicatilis</name>
    <name type="common">Marine rotifer</name>
    <name type="synonym">Brachionus muelleri</name>
    <dbReference type="NCBI Taxonomy" id="10195"/>
    <lineage>
        <taxon>Eukaryota</taxon>
        <taxon>Metazoa</taxon>
        <taxon>Spiralia</taxon>
        <taxon>Gnathifera</taxon>
        <taxon>Rotifera</taxon>
        <taxon>Eurotatoria</taxon>
        <taxon>Monogononta</taxon>
        <taxon>Pseudotrocha</taxon>
        <taxon>Ploima</taxon>
        <taxon>Brachionidae</taxon>
        <taxon>Brachionus</taxon>
    </lineage>
</organism>
<keyword evidence="3" id="KW-1185">Reference proteome</keyword>
<dbReference type="EMBL" id="REGN01002309">
    <property type="protein sequence ID" value="RNA28923.1"/>
    <property type="molecule type" value="Genomic_DNA"/>
</dbReference>
<protein>
    <submittedName>
        <fullName evidence="2">Uncharacterized protein</fullName>
    </submittedName>
</protein>
<comment type="caution">
    <text evidence="2">The sequence shown here is derived from an EMBL/GenBank/DDBJ whole genome shotgun (WGS) entry which is preliminary data.</text>
</comment>
<dbReference type="AlphaFoldDB" id="A0A3M7RZC6"/>
<dbReference type="OrthoDB" id="10000040at2759"/>
<gene>
    <name evidence="2" type="ORF">BpHYR1_004669</name>
</gene>
<evidence type="ECO:0000256" key="1">
    <source>
        <dbReference type="SAM" id="SignalP"/>
    </source>
</evidence>
<proteinExistence type="predicted"/>
<feature type="chain" id="PRO_5018012692" evidence="1">
    <location>
        <begin position="21"/>
        <end position="216"/>
    </location>
</feature>
<dbReference type="Proteomes" id="UP000276133">
    <property type="component" value="Unassembled WGS sequence"/>
</dbReference>
<keyword evidence="1" id="KW-0732">Signal</keyword>
<evidence type="ECO:0000313" key="2">
    <source>
        <dbReference type="EMBL" id="RNA28923.1"/>
    </source>
</evidence>
<feature type="signal peptide" evidence="1">
    <location>
        <begin position="1"/>
        <end position="20"/>
    </location>
</feature>
<reference evidence="2 3" key="1">
    <citation type="journal article" date="2018" name="Sci. Rep.">
        <title>Genomic signatures of local adaptation to the degree of environmental predictability in rotifers.</title>
        <authorList>
            <person name="Franch-Gras L."/>
            <person name="Hahn C."/>
            <person name="Garcia-Roger E.M."/>
            <person name="Carmona M.J."/>
            <person name="Serra M."/>
            <person name="Gomez A."/>
        </authorList>
    </citation>
    <scope>NUCLEOTIDE SEQUENCE [LARGE SCALE GENOMIC DNA]</scope>
    <source>
        <strain evidence="2">HYR1</strain>
    </source>
</reference>
<evidence type="ECO:0000313" key="3">
    <source>
        <dbReference type="Proteomes" id="UP000276133"/>
    </source>
</evidence>
<name>A0A3M7RZC6_BRAPC</name>
<sequence length="216" mass="23498">MKTFILCLSLFALTFSPSNAFLSGIVDSISGSVNNAVDSISNTINTALLAGEFLWDNALQPSLQVLQENGANFIDNYFGNILNAIGKRNVDALNVKSQRDFMLRQYSTQVSTFVSKLKDLFLKFLKNGKNTLVSSLPSIIAGETTVREVLVDLIKQAKAKIVQLVQQAVSNLTASSRSFGMENLASELGNIISQMGDLLLNQFNQAISSLLGQIQN</sequence>